<dbReference type="OrthoDB" id="7346657at2"/>
<feature type="domain" description="CobQ/CobB/MinD/ParA nucleotide binding" evidence="3">
    <location>
        <begin position="4"/>
        <end position="227"/>
    </location>
</feature>
<sequence>MKLAISGKGGVGKTTISSALVKLFSKTHQNVYAIDADPDACLAAAVGIPDEAINNLKPMVEMKDVITSKTGEGVFYNLNPKVDDVIDDYSIKHNNIRFLRMGGIKKGGSSCYCRENTFLYAIVTSLLLDHNDVVILDMSAGIEHLSRGTAKGVDMMLVVVEPSRNSVNTAKSVQKMASDLGIKRVMIIGNKIRTEKDKEFIAGSFTNNEILGFIEFDENVWDNAMQEQVSVSSQKLLSDMEKIQQKIIKEVAG</sequence>
<evidence type="ECO:0000256" key="1">
    <source>
        <dbReference type="ARBA" id="ARBA00022741"/>
    </source>
</evidence>
<name>C8W5G9_DESAS</name>
<dbReference type="InterPro" id="IPR002586">
    <property type="entry name" value="CobQ/CobB/MinD/ParA_Nub-bd_dom"/>
</dbReference>
<accession>C8W5G9</accession>
<dbReference type="SUPFAM" id="SSF52540">
    <property type="entry name" value="P-loop containing nucleoside triphosphate hydrolases"/>
    <property type="match status" value="1"/>
</dbReference>
<dbReference type="GO" id="GO:0051782">
    <property type="term" value="P:negative regulation of cell division"/>
    <property type="evidence" value="ECO:0007669"/>
    <property type="project" value="TreeGrafter"/>
</dbReference>
<dbReference type="GO" id="GO:0005829">
    <property type="term" value="C:cytosol"/>
    <property type="evidence" value="ECO:0007669"/>
    <property type="project" value="TreeGrafter"/>
</dbReference>
<keyword evidence="2" id="KW-0067">ATP-binding</keyword>
<dbReference type="KEGG" id="dae:Dtox_1269"/>
<evidence type="ECO:0000313" key="4">
    <source>
        <dbReference type="EMBL" id="ACV62151.1"/>
    </source>
</evidence>
<reference evidence="4 5" key="1">
    <citation type="journal article" date="2009" name="Stand. Genomic Sci.">
        <title>Complete genome sequence of Desulfotomaculum acetoxidans type strain (5575).</title>
        <authorList>
            <person name="Spring S."/>
            <person name="Lapidus A."/>
            <person name="Schroder M."/>
            <person name="Gleim D."/>
            <person name="Sims D."/>
            <person name="Meincke L."/>
            <person name="Glavina Del Rio T."/>
            <person name="Tice H."/>
            <person name="Copeland A."/>
            <person name="Cheng J.F."/>
            <person name="Lucas S."/>
            <person name="Chen F."/>
            <person name="Nolan M."/>
            <person name="Bruce D."/>
            <person name="Goodwin L."/>
            <person name="Pitluck S."/>
            <person name="Ivanova N."/>
            <person name="Mavromatis K."/>
            <person name="Mikhailova N."/>
            <person name="Pati A."/>
            <person name="Chen A."/>
            <person name="Palaniappan K."/>
            <person name="Land M."/>
            <person name="Hauser L."/>
            <person name="Chang Y.J."/>
            <person name="Jeffries C.D."/>
            <person name="Chain P."/>
            <person name="Saunders E."/>
            <person name="Brettin T."/>
            <person name="Detter J.C."/>
            <person name="Goker M."/>
            <person name="Bristow J."/>
            <person name="Eisen J.A."/>
            <person name="Markowitz V."/>
            <person name="Hugenholtz P."/>
            <person name="Kyrpides N.C."/>
            <person name="Klenk H.P."/>
            <person name="Han C."/>
        </authorList>
    </citation>
    <scope>NUCLEOTIDE SEQUENCE [LARGE SCALE GENOMIC DNA]</scope>
    <source>
        <strain evidence="5">ATCC 49208 / DSM 771 / VKM B-1644</strain>
    </source>
</reference>
<dbReference type="InterPro" id="IPR014433">
    <property type="entry name" value="CooC"/>
</dbReference>
<dbReference type="EMBL" id="CP001720">
    <property type="protein sequence ID" value="ACV62151.1"/>
    <property type="molecule type" value="Genomic_DNA"/>
</dbReference>
<dbReference type="eggNOG" id="COG3640">
    <property type="taxonomic scope" value="Bacteria"/>
</dbReference>
<dbReference type="Gene3D" id="3.40.50.300">
    <property type="entry name" value="P-loop containing nucleotide triphosphate hydrolases"/>
    <property type="match status" value="1"/>
</dbReference>
<dbReference type="Pfam" id="PF01656">
    <property type="entry name" value="CbiA"/>
    <property type="match status" value="1"/>
</dbReference>
<dbReference type="GO" id="GO:0005524">
    <property type="term" value="F:ATP binding"/>
    <property type="evidence" value="ECO:0007669"/>
    <property type="project" value="UniProtKB-KW"/>
</dbReference>
<keyword evidence="5" id="KW-1185">Reference proteome</keyword>
<dbReference type="PIRSF" id="PIRSF005647">
    <property type="entry name" value="CooC"/>
    <property type="match status" value="1"/>
</dbReference>
<gene>
    <name evidence="4" type="ordered locus">Dtox_1269</name>
</gene>
<evidence type="ECO:0000259" key="3">
    <source>
        <dbReference type="Pfam" id="PF01656"/>
    </source>
</evidence>
<evidence type="ECO:0000313" key="5">
    <source>
        <dbReference type="Proteomes" id="UP000002217"/>
    </source>
</evidence>
<proteinExistence type="predicted"/>
<organism evidence="4 5">
    <name type="scientific">Desulfofarcimen acetoxidans (strain ATCC 49208 / DSM 771 / KCTC 5769 / VKM B-1644 / 5575)</name>
    <name type="common">Desulfotomaculum acetoxidans</name>
    <dbReference type="NCBI Taxonomy" id="485916"/>
    <lineage>
        <taxon>Bacteria</taxon>
        <taxon>Bacillati</taxon>
        <taxon>Bacillota</taxon>
        <taxon>Clostridia</taxon>
        <taxon>Eubacteriales</taxon>
        <taxon>Peptococcaceae</taxon>
        <taxon>Desulfofarcimen</taxon>
    </lineage>
</organism>
<dbReference type="STRING" id="485916.Dtox_1269"/>
<dbReference type="InterPro" id="IPR027417">
    <property type="entry name" value="P-loop_NTPase"/>
</dbReference>
<dbReference type="InterPro" id="IPR050625">
    <property type="entry name" value="ParA/MinD_ATPase"/>
</dbReference>
<evidence type="ECO:0000256" key="2">
    <source>
        <dbReference type="ARBA" id="ARBA00022840"/>
    </source>
</evidence>
<dbReference type="GO" id="GO:0016887">
    <property type="term" value="F:ATP hydrolysis activity"/>
    <property type="evidence" value="ECO:0007669"/>
    <property type="project" value="TreeGrafter"/>
</dbReference>
<protein>
    <submittedName>
        <fullName evidence="4">Cobyrinic acid ac-diamide synthase</fullName>
    </submittedName>
</protein>
<dbReference type="HOGENOM" id="CLU_082962_0_0_9"/>
<keyword evidence="1" id="KW-0547">Nucleotide-binding</keyword>
<dbReference type="Proteomes" id="UP000002217">
    <property type="component" value="Chromosome"/>
</dbReference>
<dbReference type="PANTHER" id="PTHR43384">
    <property type="entry name" value="SEPTUM SITE-DETERMINING PROTEIN MIND HOMOLOG, CHLOROPLASTIC-RELATED"/>
    <property type="match status" value="1"/>
</dbReference>
<dbReference type="GO" id="GO:0009898">
    <property type="term" value="C:cytoplasmic side of plasma membrane"/>
    <property type="evidence" value="ECO:0007669"/>
    <property type="project" value="TreeGrafter"/>
</dbReference>
<dbReference type="PANTHER" id="PTHR43384:SF6">
    <property type="entry name" value="SEPTUM SITE-DETERMINING PROTEIN MIND HOMOLOG, CHLOROPLASTIC"/>
    <property type="match status" value="1"/>
</dbReference>
<dbReference type="AlphaFoldDB" id="C8W5G9"/>